<dbReference type="AlphaFoldDB" id="A0A0R3U744"/>
<proteinExistence type="predicted"/>
<gene>
    <name evidence="2" type="ORF">MCOS_LOCUS2637</name>
</gene>
<dbReference type="Proteomes" id="UP000267029">
    <property type="component" value="Unassembled WGS sequence"/>
</dbReference>
<keyword evidence="3" id="KW-1185">Reference proteome</keyword>
<accession>A0A0R3U744</accession>
<evidence type="ECO:0000313" key="3">
    <source>
        <dbReference type="Proteomes" id="UP000267029"/>
    </source>
</evidence>
<feature type="transmembrane region" description="Helical" evidence="1">
    <location>
        <begin position="22"/>
        <end position="40"/>
    </location>
</feature>
<reference evidence="4" key="2">
    <citation type="submission" date="2019-11" db="UniProtKB">
        <authorList>
            <consortium name="WormBaseParasite"/>
        </authorList>
    </citation>
    <scope>IDENTIFICATION</scope>
</reference>
<keyword evidence="1" id="KW-0472">Membrane</keyword>
<name>A0A0R3U744_MESCO</name>
<protein>
    <submittedName>
        <fullName evidence="4">PIG-P domain-containing protein</fullName>
    </submittedName>
</protein>
<reference evidence="2 3" key="1">
    <citation type="submission" date="2018-10" db="EMBL/GenBank/DDBJ databases">
        <authorList>
            <consortium name="Pathogen Informatics"/>
        </authorList>
    </citation>
    <scope>NUCLEOTIDE SEQUENCE [LARGE SCALE GENOMIC DNA]</scope>
</reference>
<evidence type="ECO:0000313" key="2">
    <source>
        <dbReference type="EMBL" id="VDD76634.1"/>
    </source>
</evidence>
<dbReference type="WBParaSite" id="MCU_009127-RA">
    <property type="protein sequence ID" value="MCU_009127-RA"/>
    <property type="gene ID" value="MCU_009127"/>
</dbReference>
<dbReference type="EMBL" id="UXSR01000459">
    <property type="protein sequence ID" value="VDD76634.1"/>
    <property type="molecule type" value="Genomic_DNA"/>
</dbReference>
<evidence type="ECO:0000313" key="4">
    <source>
        <dbReference type="WBParaSite" id="MCU_009127-RA"/>
    </source>
</evidence>
<keyword evidence="1" id="KW-0812">Transmembrane</keyword>
<sequence length="121" mass="13155">MLDSDTMIALLDAYLVFLLPPYWPMFALGAAALYALWLCLSYEAARKQRQAVASPHPPPHGSSEVVILDKEIVVNVEEVGNEKEAGVLEPLLVFRPQIQTISSVTQSLASATLGAPETYEA</sequence>
<organism evidence="4">
    <name type="scientific">Mesocestoides corti</name>
    <name type="common">Flatworm</name>
    <dbReference type="NCBI Taxonomy" id="53468"/>
    <lineage>
        <taxon>Eukaryota</taxon>
        <taxon>Metazoa</taxon>
        <taxon>Spiralia</taxon>
        <taxon>Lophotrochozoa</taxon>
        <taxon>Platyhelminthes</taxon>
        <taxon>Cestoda</taxon>
        <taxon>Eucestoda</taxon>
        <taxon>Cyclophyllidea</taxon>
        <taxon>Mesocestoididae</taxon>
        <taxon>Mesocestoides</taxon>
    </lineage>
</organism>
<evidence type="ECO:0000256" key="1">
    <source>
        <dbReference type="SAM" id="Phobius"/>
    </source>
</evidence>
<keyword evidence="1" id="KW-1133">Transmembrane helix</keyword>